<evidence type="ECO:0000256" key="1">
    <source>
        <dbReference type="SAM" id="Phobius"/>
    </source>
</evidence>
<keyword evidence="3" id="KW-1185">Reference proteome</keyword>
<keyword evidence="1" id="KW-0472">Membrane</keyword>
<proteinExistence type="predicted"/>
<comment type="caution">
    <text evidence="2">The sequence shown here is derived from an EMBL/GenBank/DDBJ whole genome shotgun (WGS) entry which is preliminary data.</text>
</comment>
<name>A0A6M0RFT7_9CYAN</name>
<dbReference type="AlphaFoldDB" id="A0A6M0RFT7"/>
<evidence type="ECO:0000313" key="2">
    <source>
        <dbReference type="EMBL" id="NEZ55106.1"/>
    </source>
</evidence>
<dbReference type="PANTHER" id="PTHR36383:SF1">
    <property type="entry name" value="PROTEIN, PUTATIVE-RELATED"/>
    <property type="match status" value="1"/>
</dbReference>
<keyword evidence="1" id="KW-1133">Transmembrane helix</keyword>
<feature type="transmembrane region" description="Helical" evidence="1">
    <location>
        <begin position="25"/>
        <end position="44"/>
    </location>
</feature>
<keyword evidence="1" id="KW-0812">Transmembrane</keyword>
<organism evidence="2 3">
    <name type="scientific">Adonisia turfae CCMR0081</name>
    <dbReference type="NCBI Taxonomy" id="2292702"/>
    <lineage>
        <taxon>Bacteria</taxon>
        <taxon>Bacillati</taxon>
        <taxon>Cyanobacteriota</taxon>
        <taxon>Adonisia</taxon>
        <taxon>Adonisia turfae</taxon>
    </lineage>
</organism>
<sequence>MGDGKIDAEQTANAMDQERVESIKAGGLAALTGTGVSAMLIALHPHLLSASALTTGILRVAVATVCAFLFGVTYRYIVRNDSNPHLRSGAVGAFALTRSLGQLESITPPDLALSGALPLAVPIVESFGLFMCIRLVLDWGLKQQWFQPFESD</sequence>
<reference evidence="2 3" key="1">
    <citation type="journal article" date="2020" name="Microb. Ecol.">
        <title>Ecogenomics of the Marine Benthic Filamentous Cyanobacterium Adonisia.</title>
        <authorList>
            <person name="Walter J.M."/>
            <person name="Coutinho F.H."/>
            <person name="Leomil L."/>
            <person name="Hargreaves P.I."/>
            <person name="Campeao M.E."/>
            <person name="Vieira V.V."/>
            <person name="Silva B.S."/>
            <person name="Fistarol G.O."/>
            <person name="Salomon P.S."/>
            <person name="Sawabe T."/>
            <person name="Mino S."/>
            <person name="Hosokawa M."/>
            <person name="Miyashita H."/>
            <person name="Maruyama F."/>
            <person name="van Verk M.C."/>
            <person name="Dutilh B.E."/>
            <person name="Thompson C.C."/>
            <person name="Thompson F.L."/>
        </authorList>
    </citation>
    <scope>NUCLEOTIDE SEQUENCE [LARGE SCALE GENOMIC DNA]</scope>
    <source>
        <strain evidence="2 3">CCMR0081</strain>
    </source>
</reference>
<dbReference type="Proteomes" id="UP000481033">
    <property type="component" value="Unassembled WGS sequence"/>
</dbReference>
<accession>A0A6M0RFT7</accession>
<protein>
    <submittedName>
        <fullName evidence="2">Uncharacterized protein</fullName>
    </submittedName>
</protein>
<evidence type="ECO:0000313" key="3">
    <source>
        <dbReference type="Proteomes" id="UP000481033"/>
    </source>
</evidence>
<feature type="transmembrane region" description="Helical" evidence="1">
    <location>
        <begin position="56"/>
        <end position="77"/>
    </location>
</feature>
<dbReference type="EMBL" id="QXHD01000004">
    <property type="protein sequence ID" value="NEZ55106.1"/>
    <property type="molecule type" value="Genomic_DNA"/>
</dbReference>
<gene>
    <name evidence="2" type="ORF">DXZ20_05320</name>
</gene>
<dbReference type="PANTHER" id="PTHR36383">
    <property type="entry name" value="OS09G0529350 PROTEIN"/>
    <property type="match status" value="1"/>
</dbReference>